<accession>A0A846QNV9</accession>
<dbReference type="GO" id="GO:0046872">
    <property type="term" value="F:metal ion binding"/>
    <property type="evidence" value="ECO:0007669"/>
    <property type="project" value="UniProtKB-KW"/>
</dbReference>
<dbReference type="GO" id="GO:0006412">
    <property type="term" value="P:translation"/>
    <property type="evidence" value="ECO:0007669"/>
    <property type="project" value="UniProtKB-UniRule"/>
</dbReference>
<dbReference type="RefSeq" id="WP_167941069.1">
    <property type="nucleotide sequence ID" value="NZ_JAATJA010000002.1"/>
</dbReference>
<proteinExistence type="inferred from homology"/>
<dbReference type="PANTHER" id="PTHR10458:SF22">
    <property type="entry name" value="PEPTIDE DEFORMYLASE"/>
    <property type="match status" value="1"/>
</dbReference>
<keyword evidence="2" id="KW-0648">Protein biosynthesis</keyword>
<dbReference type="Gene3D" id="3.90.45.10">
    <property type="entry name" value="Peptide deformylase"/>
    <property type="match status" value="1"/>
</dbReference>
<sequence>MKREILAYPDPVLAQKAAEITEVTPELRQLVEDMVETMYEDDGIGLAAPQVGESIRLVVIDITGPKLREDLRVLVNPVITSREGEVESEEGCLSVIGLRAKITRSEKVTVDATDLDGNPVHIDADGLLAICLQHEIDHLDGVLFIDYVSRLKRSLYDKKVRKWVKQKQRRSE</sequence>
<dbReference type="NCBIfam" id="NF001159">
    <property type="entry name" value="PRK00150.1-3"/>
    <property type="match status" value="1"/>
</dbReference>
<reference evidence="3 4" key="1">
    <citation type="submission" date="2020-03" db="EMBL/GenBank/DDBJ databases">
        <title>Genomic Encyclopedia of Type Strains, Phase IV (KMG-IV): sequencing the most valuable type-strain genomes for metagenomic binning, comparative biology and taxonomic classification.</title>
        <authorList>
            <person name="Goeker M."/>
        </authorList>
    </citation>
    <scope>NUCLEOTIDE SEQUENCE [LARGE SCALE GENOMIC DNA]</scope>
    <source>
        <strain evidence="3 4">DSM 24233</strain>
    </source>
</reference>
<dbReference type="Pfam" id="PF01327">
    <property type="entry name" value="Pep_deformylase"/>
    <property type="match status" value="1"/>
</dbReference>
<dbReference type="AlphaFoldDB" id="A0A846QNV9"/>
<dbReference type="PIRSF" id="PIRSF004749">
    <property type="entry name" value="Pep_def"/>
    <property type="match status" value="1"/>
</dbReference>
<feature type="active site" evidence="2">
    <location>
        <position position="135"/>
    </location>
</feature>
<keyword evidence="2" id="KW-0408">Iron</keyword>
<dbReference type="NCBIfam" id="TIGR00079">
    <property type="entry name" value="pept_deformyl"/>
    <property type="match status" value="1"/>
</dbReference>
<keyword evidence="2 3" id="KW-0378">Hydrolase</keyword>
<keyword evidence="2" id="KW-0479">Metal-binding</keyword>
<comment type="catalytic activity">
    <reaction evidence="2">
        <text>N-terminal N-formyl-L-methionyl-[peptide] + H2O = N-terminal L-methionyl-[peptide] + formate</text>
        <dbReference type="Rhea" id="RHEA:24420"/>
        <dbReference type="Rhea" id="RHEA-COMP:10639"/>
        <dbReference type="Rhea" id="RHEA-COMP:10640"/>
        <dbReference type="ChEBI" id="CHEBI:15377"/>
        <dbReference type="ChEBI" id="CHEBI:15740"/>
        <dbReference type="ChEBI" id="CHEBI:49298"/>
        <dbReference type="ChEBI" id="CHEBI:64731"/>
        <dbReference type="EC" id="3.5.1.88"/>
    </reaction>
</comment>
<evidence type="ECO:0000313" key="4">
    <source>
        <dbReference type="Proteomes" id="UP000580856"/>
    </source>
</evidence>
<comment type="caution">
    <text evidence="3">The sequence shown here is derived from an EMBL/GenBank/DDBJ whole genome shotgun (WGS) entry which is preliminary data.</text>
</comment>
<feature type="binding site" evidence="2">
    <location>
        <position position="92"/>
    </location>
    <ligand>
        <name>Fe cation</name>
        <dbReference type="ChEBI" id="CHEBI:24875"/>
    </ligand>
</feature>
<protein>
    <recommendedName>
        <fullName evidence="2">Peptide deformylase</fullName>
        <shortName evidence="2">PDF</shortName>
        <ecNumber evidence="2">3.5.1.88</ecNumber>
    </recommendedName>
    <alternativeName>
        <fullName evidence="2">Polypeptide deformylase</fullName>
    </alternativeName>
</protein>
<dbReference type="PANTHER" id="PTHR10458">
    <property type="entry name" value="PEPTIDE DEFORMYLASE"/>
    <property type="match status" value="1"/>
</dbReference>
<keyword evidence="4" id="KW-1185">Reference proteome</keyword>
<feature type="binding site" evidence="2">
    <location>
        <position position="138"/>
    </location>
    <ligand>
        <name>Fe cation</name>
        <dbReference type="ChEBI" id="CHEBI:24875"/>
    </ligand>
</feature>
<dbReference type="Proteomes" id="UP000580856">
    <property type="component" value="Unassembled WGS sequence"/>
</dbReference>
<evidence type="ECO:0000256" key="1">
    <source>
        <dbReference type="ARBA" id="ARBA00010759"/>
    </source>
</evidence>
<dbReference type="InterPro" id="IPR036821">
    <property type="entry name" value="Peptide_deformylase_sf"/>
</dbReference>
<evidence type="ECO:0000313" key="3">
    <source>
        <dbReference type="EMBL" id="NJB67963.1"/>
    </source>
</evidence>
<dbReference type="CDD" id="cd00487">
    <property type="entry name" value="Pep_deformylase"/>
    <property type="match status" value="1"/>
</dbReference>
<comment type="similarity">
    <text evidence="1 2">Belongs to the polypeptide deformylase family.</text>
</comment>
<comment type="function">
    <text evidence="2">Removes the formyl group from the N-terminal Met of newly synthesized proteins. Requires at least a dipeptide for an efficient rate of reaction. N-terminal L-methionine is a prerequisite for activity but the enzyme has broad specificity at other positions.</text>
</comment>
<name>A0A846QNV9_9BACT</name>
<dbReference type="InterPro" id="IPR023635">
    <property type="entry name" value="Peptide_deformylase"/>
</dbReference>
<comment type="cofactor">
    <cofactor evidence="2">
        <name>Fe(2+)</name>
        <dbReference type="ChEBI" id="CHEBI:29033"/>
    </cofactor>
    <text evidence="2">Binds 1 Fe(2+) ion.</text>
</comment>
<gene>
    <name evidence="2" type="primary">def</name>
    <name evidence="3" type="ORF">GGQ74_001636</name>
</gene>
<dbReference type="EC" id="3.5.1.88" evidence="2"/>
<dbReference type="EMBL" id="JAATJA010000002">
    <property type="protein sequence ID" value="NJB67963.1"/>
    <property type="molecule type" value="Genomic_DNA"/>
</dbReference>
<dbReference type="PRINTS" id="PR01576">
    <property type="entry name" value="PDEFORMYLASE"/>
</dbReference>
<dbReference type="GO" id="GO:0042586">
    <property type="term" value="F:peptide deformylase activity"/>
    <property type="evidence" value="ECO:0007669"/>
    <property type="project" value="UniProtKB-UniRule"/>
</dbReference>
<dbReference type="SUPFAM" id="SSF56420">
    <property type="entry name" value="Peptide deformylase"/>
    <property type="match status" value="1"/>
</dbReference>
<organism evidence="3 4">
    <name type="scientific">Desulfobaculum xiamenense</name>
    <dbReference type="NCBI Taxonomy" id="995050"/>
    <lineage>
        <taxon>Bacteria</taxon>
        <taxon>Pseudomonadati</taxon>
        <taxon>Thermodesulfobacteriota</taxon>
        <taxon>Desulfovibrionia</taxon>
        <taxon>Desulfovibrionales</taxon>
        <taxon>Desulfovibrionaceae</taxon>
        <taxon>Desulfobaculum</taxon>
    </lineage>
</organism>
<feature type="binding site" evidence="2">
    <location>
        <position position="134"/>
    </location>
    <ligand>
        <name>Fe cation</name>
        <dbReference type="ChEBI" id="CHEBI:24875"/>
    </ligand>
</feature>
<dbReference type="HAMAP" id="MF_00163">
    <property type="entry name" value="Pep_deformylase"/>
    <property type="match status" value="1"/>
</dbReference>
<evidence type="ECO:0000256" key="2">
    <source>
        <dbReference type="HAMAP-Rule" id="MF_00163"/>
    </source>
</evidence>